<evidence type="ECO:0000313" key="13">
    <source>
        <dbReference type="Proteomes" id="UP000823674"/>
    </source>
</evidence>
<dbReference type="Proteomes" id="UP000823674">
    <property type="component" value="Chromosome A02"/>
</dbReference>
<evidence type="ECO:0000256" key="8">
    <source>
        <dbReference type="ARBA" id="ARBA00023121"/>
    </source>
</evidence>
<dbReference type="PANTHER" id="PTHR10972">
    <property type="entry name" value="OXYSTEROL-BINDING PROTEIN-RELATED"/>
    <property type="match status" value="1"/>
</dbReference>
<name>A0ABQ7NHB6_BRACM</name>
<comment type="caution">
    <text evidence="12">The sequence shown here is derived from an EMBL/GenBank/DDBJ whole genome shotgun (WGS) entry which is preliminary data.</text>
</comment>
<dbReference type="InterPro" id="IPR000648">
    <property type="entry name" value="Oxysterol-bd"/>
</dbReference>
<keyword evidence="4" id="KW-0812">Transmembrane</keyword>
<dbReference type="InterPro" id="IPR001849">
    <property type="entry name" value="PH_domain"/>
</dbReference>
<keyword evidence="7" id="KW-0445">Lipid transport</keyword>
<proteinExistence type="predicted"/>
<keyword evidence="13" id="KW-1185">Reference proteome</keyword>
<comment type="subcellular location">
    <subcellularLocation>
        <location evidence="2">Golgi apparatus membrane</location>
        <topology evidence="2">Single-pass membrane protein</topology>
    </subcellularLocation>
</comment>
<dbReference type="InterPro" id="IPR006514">
    <property type="entry name" value="IRX15/GXM/AGM"/>
</dbReference>
<feature type="region of interest" description="Disordered" evidence="10">
    <location>
        <begin position="1"/>
        <end position="26"/>
    </location>
</feature>
<keyword evidence="9" id="KW-0472">Membrane</keyword>
<evidence type="ECO:0000313" key="12">
    <source>
        <dbReference type="EMBL" id="KAG5410258.1"/>
    </source>
</evidence>
<sequence>MSSPLAAKSNPTTRSISLNIPHSARPNRHQDLRYSLSAGPRTNEDRPQSGNGVAGILYKWINYGQGWKRRWFVLQDGVLSYYRIHGPDKISLSVEMDRRSKLIGGESLRFICRHSKRGDVHSPGKPLGQIHLKVSSIGQGISDSKRFTVFTGTKRLHLRAASSEDRTAWIEALHAVKETFPRMSNEELMATTTNVSISTDKLRQRLMKEEVDETIIKDCEDIMKNNFIALHNEVMTLKQYQCHLVDTLKNYYVVDKLTRSTESRALYSSHPSYDHHLRVTRRSYRKRSTDDAFFLCSTASAKSRSVAAVADYSATPIQLQAIVHYATSTITPQQNIHEIAISFSGYFTEAPGRMAAIYSAAVMARNMKKAWSHSRVLARR</sequence>
<accession>A0ABQ7NHB6</accession>
<evidence type="ECO:0000259" key="11">
    <source>
        <dbReference type="PROSITE" id="PS50003"/>
    </source>
</evidence>
<evidence type="ECO:0000256" key="4">
    <source>
        <dbReference type="ARBA" id="ARBA00022692"/>
    </source>
</evidence>
<organism evidence="12 13">
    <name type="scientific">Brassica rapa subsp. trilocularis</name>
    <dbReference type="NCBI Taxonomy" id="1813537"/>
    <lineage>
        <taxon>Eukaryota</taxon>
        <taxon>Viridiplantae</taxon>
        <taxon>Streptophyta</taxon>
        <taxon>Embryophyta</taxon>
        <taxon>Tracheophyta</taxon>
        <taxon>Spermatophyta</taxon>
        <taxon>Magnoliopsida</taxon>
        <taxon>eudicotyledons</taxon>
        <taxon>Gunneridae</taxon>
        <taxon>Pentapetalae</taxon>
        <taxon>rosids</taxon>
        <taxon>malvids</taxon>
        <taxon>Brassicales</taxon>
        <taxon>Brassicaceae</taxon>
        <taxon>Brassiceae</taxon>
        <taxon>Brassica</taxon>
    </lineage>
</organism>
<evidence type="ECO:0000256" key="5">
    <source>
        <dbReference type="ARBA" id="ARBA00022989"/>
    </source>
</evidence>
<evidence type="ECO:0000256" key="3">
    <source>
        <dbReference type="ARBA" id="ARBA00022448"/>
    </source>
</evidence>
<dbReference type="Gene3D" id="2.30.29.30">
    <property type="entry name" value="Pleckstrin-homology domain (PH domain)/Phosphotyrosine-binding domain (PTB)"/>
    <property type="match status" value="1"/>
</dbReference>
<evidence type="ECO:0000256" key="9">
    <source>
        <dbReference type="ARBA" id="ARBA00023136"/>
    </source>
</evidence>
<dbReference type="Pfam" id="PF21729">
    <property type="entry name" value="IRX15_IRX15L_GXM"/>
    <property type="match status" value="1"/>
</dbReference>
<evidence type="ECO:0000256" key="7">
    <source>
        <dbReference type="ARBA" id="ARBA00023055"/>
    </source>
</evidence>
<evidence type="ECO:0000256" key="6">
    <source>
        <dbReference type="ARBA" id="ARBA00023034"/>
    </source>
</evidence>
<dbReference type="Pfam" id="PF15413">
    <property type="entry name" value="PH_11"/>
    <property type="match status" value="1"/>
</dbReference>
<evidence type="ECO:0000256" key="2">
    <source>
        <dbReference type="ARBA" id="ARBA00004194"/>
    </source>
</evidence>
<keyword evidence="6" id="KW-0333">Golgi apparatus</keyword>
<gene>
    <name evidence="12" type="primary">A02p029970.1_BraROA</name>
    <name evidence="12" type="ORF">IGI04_006577</name>
</gene>
<dbReference type="InterPro" id="IPR011993">
    <property type="entry name" value="PH-like_dom_sf"/>
</dbReference>
<evidence type="ECO:0000256" key="1">
    <source>
        <dbReference type="ARBA" id="ARBA00003361"/>
    </source>
</evidence>
<feature type="domain" description="PH" evidence="11">
    <location>
        <begin position="50"/>
        <end position="178"/>
    </location>
</feature>
<keyword evidence="3" id="KW-0813">Transport</keyword>
<evidence type="ECO:0000256" key="10">
    <source>
        <dbReference type="SAM" id="MobiDB-lite"/>
    </source>
</evidence>
<dbReference type="SMART" id="SM00233">
    <property type="entry name" value="PH"/>
    <property type="match status" value="1"/>
</dbReference>
<keyword evidence="5" id="KW-1133">Transmembrane helix</keyword>
<protein>
    <recommendedName>
        <fullName evidence="11">PH domain-containing protein</fullName>
    </recommendedName>
</protein>
<dbReference type="EMBL" id="JADBGQ010000002">
    <property type="protein sequence ID" value="KAG5410258.1"/>
    <property type="molecule type" value="Genomic_DNA"/>
</dbReference>
<feature type="compositionally biased region" description="Polar residues" evidence="10">
    <location>
        <begin position="1"/>
        <end position="20"/>
    </location>
</feature>
<comment type="function">
    <text evidence="1">May be involved in the transport of sterols.</text>
</comment>
<dbReference type="PANTHER" id="PTHR10972:SF193">
    <property type="entry name" value="PLECKSTRIN HOMOLOGY (PH) DOMAIN SUPERFAMILY PROTEIN"/>
    <property type="match status" value="1"/>
</dbReference>
<keyword evidence="8" id="KW-0446">Lipid-binding</keyword>
<dbReference type="SUPFAM" id="SSF50729">
    <property type="entry name" value="PH domain-like"/>
    <property type="match status" value="1"/>
</dbReference>
<dbReference type="PROSITE" id="PS50003">
    <property type="entry name" value="PH_DOMAIN"/>
    <property type="match status" value="1"/>
</dbReference>
<reference evidence="12 13" key="1">
    <citation type="submission" date="2021-03" db="EMBL/GenBank/DDBJ databases">
        <authorList>
            <person name="King G.J."/>
            <person name="Bancroft I."/>
            <person name="Baten A."/>
            <person name="Bloomfield J."/>
            <person name="Borpatragohain P."/>
            <person name="He Z."/>
            <person name="Irish N."/>
            <person name="Irwin J."/>
            <person name="Liu K."/>
            <person name="Mauleon R.P."/>
            <person name="Moore J."/>
            <person name="Morris R."/>
            <person name="Ostergaard L."/>
            <person name="Wang B."/>
            <person name="Wells R."/>
        </authorList>
    </citation>
    <scope>NUCLEOTIDE SEQUENCE [LARGE SCALE GENOMIC DNA]</scope>
    <source>
        <strain evidence="12">R-o-18</strain>
        <tissue evidence="12">Leaf</tissue>
    </source>
</reference>